<dbReference type="InterPro" id="IPR000742">
    <property type="entry name" value="EGF"/>
</dbReference>
<feature type="domain" description="C-type lectin" evidence="7">
    <location>
        <begin position="1180"/>
        <end position="1303"/>
    </location>
</feature>
<feature type="chain" id="PRO_5035898479" evidence="5">
    <location>
        <begin position="17"/>
        <end position="2191"/>
    </location>
</feature>
<dbReference type="Gene3D" id="3.10.100.10">
    <property type="entry name" value="Mannose-Binding Protein A, subunit A"/>
    <property type="match status" value="1"/>
</dbReference>
<dbReference type="InterPro" id="IPR057086">
    <property type="entry name" value="GBD_Irg-7_N"/>
</dbReference>
<gene>
    <name evidence="9" type="ORF">CAUJ_LOCUS3300</name>
</gene>
<keyword evidence="4" id="KW-1015">Disulfide bond</keyword>
<dbReference type="Gene3D" id="2.10.25.10">
    <property type="entry name" value="Laminin"/>
    <property type="match status" value="2"/>
</dbReference>
<dbReference type="SMART" id="SM00327">
    <property type="entry name" value="VWA"/>
    <property type="match status" value="1"/>
</dbReference>
<dbReference type="PROSITE" id="PS50234">
    <property type="entry name" value="VWFA"/>
    <property type="match status" value="1"/>
</dbReference>
<dbReference type="Pfam" id="PF24415">
    <property type="entry name" value="Ig_Irg-7"/>
    <property type="match status" value="2"/>
</dbReference>
<comment type="subcellular location">
    <subcellularLocation>
        <location evidence="1">Secreted</location>
    </subcellularLocation>
</comment>
<accession>A0A8S1GWD3</accession>
<keyword evidence="2" id="KW-0964">Secreted</keyword>
<dbReference type="CDD" id="cd00037">
    <property type="entry name" value="CLECT"/>
    <property type="match status" value="1"/>
</dbReference>
<dbReference type="PANTHER" id="PTHR47324">
    <property type="entry name" value="PROTEIN IRG-7-RELATED"/>
    <property type="match status" value="1"/>
</dbReference>
<dbReference type="Pfam" id="PF00092">
    <property type="entry name" value="VWA"/>
    <property type="match status" value="1"/>
</dbReference>
<keyword evidence="3 5" id="KW-0732">Signal</keyword>
<dbReference type="Proteomes" id="UP000835052">
    <property type="component" value="Unassembled WGS sequence"/>
</dbReference>
<dbReference type="SMART" id="SM00181">
    <property type="entry name" value="EGF"/>
    <property type="match status" value="4"/>
</dbReference>
<evidence type="ECO:0000256" key="1">
    <source>
        <dbReference type="ARBA" id="ARBA00004613"/>
    </source>
</evidence>
<dbReference type="InterPro" id="IPR001304">
    <property type="entry name" value="C-type_lectin-like"/>
</dbReference>
<evidence type="ECO:0000256" key="4">
    <source>
        <dbReference type="PROSITE-ProRule" id="PRU00076"/>
    </source>
</evidence>
<dbReference type="Pfam" id="PF25106">
    <property type="entry name" value="VWA_4"/>
    <property type="match status" value="1"/>
</dbReference>
<evidence type="ECO:0000259" key="8">
    <source>
        <dbReference type="PROSITE" id="PS50234"/>
    </source>
</evidence>
<dbReference type="InterPro" id="IPR016186">
    <property type="entry name" value="C-type_lectin-like/link_sf"/>
</dbReference>
<comment type="caution">
    <text evidence="4">Lacks conserved residue(s) required for the propagation of feature annotation.</text>
</comment>
<dbReference type="PROSITE" id="PS50026">
    <property type="entry name" value="EGF_3"/>
    <property type="match status" value="3"/>
</dbReference>
<evidence type="ECO:0000259" key="7">
    <source>
        <dbReference type="PROSITE" id="PS50041"/>
    </source>
</evidence>
<evidence type="ECO:0000256" key="3">
    <source>
        <dbReference type="ARBA" id="ARBA00022729"/>
    </source>
</evidence>
<dbReference type="SMART" id="SM00604">
    <property type="entry name" value="MD"/>
    <property type="match status" value="2"/>
</dbReference>
<keyword evidence="10" id="KW-1185">Reference proteome</keyword>
<feature type="disulfide bond" evidence="4">
    <location>
        <begin position="853"/>
        <end position="862"/>
    </location>
</feature>
<dbReference type="Pfam" id="PF23623">
    <property type="entry name" value="GBD_IRG7_N"/>
    <property type="match status" value="1"/>
</dbReference>
<sequence>MRTWLLLAAACAVGWAAVDDDKEIVRRVLQSWTHGRPTTYSEFPMSPAHVDLDADTSFMGDHHISKRSLGNVYAGSVVGQSCRTPGLTGANCEFPICGERNMQIPNNPESDLVSIDAANLANCSESYVVVVDETMFDINIEIETNLAIQPSFVLTAADGTTTLPTTSIPTPSSFSASYSFLAPGLYVLSPRADVDTTYCTMIMTAKTRLTVIGGFTSGPDGFRSDFPTYKYAYFDTISTVVNHVNGLEYPAQLQTIGFTGEQNHVTRSVPFTTRFNCSFPYAYERYTCSKNTPNDIAHNFYRVEGVTFQGFKFRRIVPYQCVLPPPTTTAAVMTTTAPGPVTTCKNGGQLIKNTDGTSYCYCIGYFGGSDCGVRQCLNGGVLPSPDSDRCTCQQGFSGFSCETIVCMDNAGYEFDAEHPTLTFVIRTRAELSNVVEQFVNATSQIVNDLSFAPNYLRSYIVVLFNNNALLLNKRYDTYGAALTDLNKAIHTAPSDGSCDDSTFSAIAAALSQYPDSKSPVYVITDATPSDSAEKETVFQLESFYRAPIYFIYITPPPSDNCNTSPENAGYRDYLDIATRTSGHVYYFSNRTNIYNFAYQHMLNTLYRSQLLLSNDFAVCGYQNVYKSVAIDSDVDSIVVVATGRNAQLLMTNPLNTRIDFNVMFSDGFNHIWETRQTLVGQWFFNIITQSPSSACSFRVYQKKFNNAVSSSPDFDLFWAFSTTLTSDGSLKQPIYNYDVAPVFHLTNYPIGLSMERVHAALSIYATRGGNQTEVYGSSGLWRDACSLHFYFPPFTCQVPEETLYFNFFARDRRGVSIQRAGTMYCTRVHPTPPPDHQCQNGGVMDPTNNTCFCTPEYTGQYCQTIVCYNGGAVVGNRCQCPAGWGGNSCEIPRCPQPGIKPEYLHLGVDMVFAVETTQQAWASLAMLNKNFQEILRDVKSQNPLWIGQFVVVAFNSTWGGVVAQSPSNDPTAVITALNNLAGTIPTDTGCAVQLWQALNSAIFSRAIVPGSYIEVFQTSPEDDTDVRNLGLLYEATRQMGLVLYSFVAADILSPTGFKCNATAENYYTMLGVVGGSTGDNYLLQPAEIANAVSLIPLQYSNAAVNYNFAPDCSTPLLTYIPVDAYTQTVQINVYGFNPTVTVLDGQGKNYNLIQLFYDDYIGFSVFEVRRACDDEWYDNGDSYCYRTMVGENTMTYPDAKKYCASAGGFLVDDLTSDKNQYLYANAYRTQFWIGLYNNNNGGYVWDRGNISNPQPLNQDQTFWAGDSTLDPTKQCVFFDGTSTDSNKVWTLDSCSTQRAFMCQKHRYDSKYVPNSIGDDDLPAGFYTVSITTQPTAGQTSNCSLEVRVQSDLQIVTGYVTSVGSDDPNGDPIRDSTSNRIIAYVHSLDNDNRVPILTDAALWDAVNGTFYNGLKYQQRVSCQYPWVTQDFPCPNGNNDNNEFGIMHIGEDEFGNTFQRVTYAHCSRAEIICGNGGVRYNGMCVCNDYWTGSQCTVPICVNGGTRNADQRSCSCPPGYTGRNCEFEMCQPKIDTTFSLDGKTLVLVVETTSQHNATVTNLIGNLANIISTATANNPNWFSNYGLITFDSSGVTYSSFVFTDANSLITALTAAQKKITDQGNCSMPLIGVLQTTLHSAQSIVYPNSEIILFTTAGASDIDQRGALIPSIVASQAQLHYVYSQTTCGDFSSVPAVSDITRLAYSTEGNVMFVTPDTVISLMTQYLPTRYGSSQLSDPTAHTGYSCSTGKPWYIAVDANTTFIYVSATSEFGSVSAVNPMGQTVAAMNMFNANSQKIYAFEVDYLPGIWTLQLSSPPGLCFVHVYAKSPAKTFAKFALPTASDPTGAHQDGSLISPVPVNNIVAVELYGPPFHRGTLRYVDVYDPDMVKLLLRSELYPRGNCSYQYYSDPFVCQSDLIAINVYGTDENNQKFRRQHLAFCNGAAPTGAPGVSTTQAPIMTTTGAPAVSTMTPPPAVSTTQGAPTTTAFGNANLNFDVVFLFDGSQAAQPVFNNFTKFVSTLMVSYTVGPAAHVGIGVVAPDADDQAPMVAQLNSIQSQSILNGYLNTLGEYWGDFDHAGQLLDLNLKTVSSPDYMNPSAGYRPAINNHLIIYITATTAFDVDPTATAKSIIANNQYGIITVGFGAAVDNTKLIAVSGGAACSFTATDFASLNNQIRPIQQKIWDANFNNGVYCSS</sequence>
<dbReference type="SUPFAM" id="SSF56436">
    <property type="entry name" value="C-type lectin-like"/>
    <property type="match status" value="1"/>
</dbReference>
<dbReference type="InterPro" id="IPR006582">
    <property type="entry name" value="MD_domain"/>
</dbReference>
<reference evidence="9" key="1">
    <citation type="submission" date="2020-10" db="EMBL/GenBank/DDBJ databases">
        <authorList>
            <person name="Kikuchi T."/>
        </authorList>
    </citation>
    <scope>NUCLEOTIDE SEQUENCE</scope>
    <source>
        <strain evidence="9">NKZ352</strain>
    </source>
</reference>
<name>A0A8S1GWD3_9PELO</name>
<dbReference type="PROSITE" id="PS50041">
    <property type="entry name" value="C_TYPE_LECTIN_2"/>
    <property type="match status" value="1"/>
</dbReference>
<dbReference type="SMART" id="SM00034">
    <property type="entry name" value="CLECT"/>
    <property type="match status" value="1"/>
</dbReference>
<feature type="signal peptide" evidence="5">
    <location>
        <begin position="1"/>
        <end position="16"/>
    </location>
</feature>
<evidence type="ECO:0000256" key="5">
    <source>
        <dbReference type="SAM" id="SignalP"/>
    </source>
</evidence>
<dbReference type="Pfam" id="PF00059">
    <property type="entry name" value="Lectin_C"/>
    <property type="match status" value="1"/>
</dbReference>
<dbReference type="OrthoDB" id="5781816at2759"/>
<feature type="domain" description="EGF-like" evidence="6">
    <location>
        <begin position="1489"/>
        <end position="1523"/>
    </location>
</feature>
<feature type="disulfide bond" evidence="4">
    <location>
        <begin position="1513"/>
        <end position="1522"/>
    </location>
</feature>
<evidence type="ECO:0000259" key="6">
    <source>
        <dbReference type="PROSITE" id="PS50026"/>
    </source>
</evidence>
<feature type="domain" description="EGF-like" evidence="6">
    <location>
        <begin position="367"/>
        <end position="402"/>
    </location>
</feature>
<dbReference type="InterPro" id="IPR057085">
    <property type="entry name" value="Ig_Irg-7"/>
</dbReference>
<dbReference type="InterPro" id="IPR016187">
    <property type="entry name" value="CTDL_fold"/>
</dbReference>
<dbReference type="CDD" id="cd00054">
    <property type="entry name" value="EGF_CA"/>
    <property type="match status" value="1"/>
</dbReference>
<feature type="domain" description="EGF-like" evidence="6">
    <location>
        <begin position="830"/>
        <end position="863"/>
    </location>
</feature>
<evidence type="ECO:0000256" key="2">
    <source>
        <dbReference type="ARBA" id="ARBA00022525"/>
    </source>
</evidence>
<dbReference type="PROSITE" id="PS00022">
    <property type="entry name" value="EGF_1"/>
    <property type="match status" value="3"/>
</dbReference>
<keyword evidence="4" id="KW-0245">EGF-like domain</keyword>
<dbReference type="InterPro" id="IPR056861">
    <property type="entry name" value="HMCN1-like_VWA"/>
</dbReference>
<dbReference type="InterPro" id="IPR036465">
    <property type="entry name" value="vWFA_dom_sf"/>
</dbReference>
<dbReference type="SUPFAM" id="SSF53300">
    <property type="entry name" value="vWA-like"/>
    <property type="match status" value="2"/>
</dbReference>
<proteinExistence type="predicted"/>
<dbReference type="Gene3D" id="3.40.50.410">
    <property type="entry name" value="von Willebrand factor, type A domain"/>
    <property type="match status" value="1"/>
</dbReference>
<protein>
    <submittedName>
        <fullName evidence="9">Uncharacterized protein</fullName>
    </submittedName>
</protein>
<feature type="disulfide bond" evidence="4">
    <location>
        <begin position="392"/>
        <end position="401"/>
    </location>
</feature>
<evidence type="ECO:0000313" key="9">
    <source>
        <dbReference type="EMBL" id="CAD6187381.1"/>
    </source>
</evidence>
<organism evidence="9 10">
    <name type="scientific">Caenorhabditis auriculariae</name>
    <dbReference type="NCBI Taxonomy" id="2777116"/>
    <lineage>
        <taxon>Eukaryota</taxon>
        <taxon>Metazoa</taxon>
        <taxon>Ecdysozoa</taxon>
        <taxon>Nematoda</taxon>
        <taxon>Chromadorea</taxon>
        <taxon>Rhabditida</taxon>
        <taxon>Rhabditina</taxon>
        <taxon>Rhabditomorpha</taxon>
        <taxon>Rhabditoidea</taxon>
        <taxon>Rhabditidae</taxon>
        <taxon>Peloderinae</taxon>
        <taxon>Caenorhabditis</taxon>
    </lineage>
</organism>
<feature type="domain" description="VWFA" evidence="8">
    <location>
        <begin position="1992"/>
        <end position="2178"/>
    </location>
</feature>
<dbReference type="PROSITE" id="PS01186">
    <property type="entry name" value="EGF_2"/>
    <property type="match status" value="2"/>
</dbReference>
<dbReference type="PANTHER" id="PTHR47324:SF1">
    <property type="entry name" value="EGF-LIKE DOMAIN-CONTAINING PROTEIN-RELATED"/>
    <property type="match status" value="1"/>
</dbReference>
<comment type="caution">
    <text evidence="9">The sequence shown here is derived from an EMBL/GenBank/DDBJ whole genome shotgun (WGS) entry which is preliminary data.</text>
</comment>
<dbReference type="InterPro" id="IPR002035">
    <property type="entry name" value="VWF_A"/>
</dbReference>
<dbReference type="EMBL" id="CAJGYM010000006">
    <property type="protein sequence ID" value="CAD6187381.1"/>
    <property type="molecule type" value="Genomic_DNA"/>
</dbReference>
<evidence type="ECO:0000313" key="10">
    <source>
        <dbReference type="Proteomes" id="UP000835052"/>
    </source>
</evidence>
<dbReference type="InterPro" id="IPR053295">
    <property type="entry name" value="Innate_immunity_reg"/>
</dbReference>